<keyword evidence="1" id="KW-0812">Transmembrane</keyword>
<dbReference type="Proteomes" id="UP000632138">
    <property type="component" value="Unassembled WGS sequence"/>
</dbReference>
<protein>
    <submittedName>
        <fullName evidence="2">Uncharacterized protein</fullName>
    </submittedName>
</protein>
<feature type="transmembrane region" description="Helical" evidence="1">
    <location>
        <begin position="137"/>
        <end position="155"/>
    </location>
</feature>
<gene>
    <name evidence="2" type="ORF">JIG36_13280</name>
</gene>
<comment type="caution">
    <text evidence="2">The sequence shown here is derived from an EMBL/GenBank/DDBJ whole genome shotgun (WGS) entry which is preliminary data.</text>
</comment>
<reference evidence="2 3" key="1">
    <citation type="submission" date="2021-01" db="EMBL/GenBank/DDBJ databases">
        <title>Actinoplanes sp. nov. LDG1-06 isolated from lichen.</title>
        <authorList>
            <person name="Saeng-In P."/>
            <person name="Phongsopitanun W."/>
            <person name="Kanchanasin P."/>
            <person name="Yuki M."/>
            <person name="Kudo T."/>
            <person name="Ohkuma M."/>
            <person name="Tanasupawat S."/>
        </authorList>
    </citation>
    <scope>NUCLEOTIDE SEQUENCE [LARGE SCALE GENOMIC DNA]</scope>
    <source>
        <strain evidence="2 3">LDG1-06</strain>
    </source>
</reference>
<organism evidence="2 3">
    <name type="scientific">Paractinoplanes ovalisporus</name>
    <dbReference type="NCBI Taxonomy" id="2810368"/>
    <lineage>
        <taxon>Bacteria</taxon>
        <taxon>Bacillati</taxon>
        <taxon>Actinomycetota</taxon>
        <taxon>Actinomycetes</taxon>
        <taxon>Micromonosporales</taxon>
        <taxon>Micromonosporaceae</taxon>
        <taxon>Paractinoplanes</taxon>
    </lineage>
</organism>
<name>A0ABS2A9M0_9ACTN</name>
<dbReference type="RefSeq" id="WP_203376412.1">
    <property type="nucleotide sequence ID" value="NZ_JAENHP010000003.1"/>
</dbReference>
<feature type="transmembrane region" description="Helical" evidence="1">
    <location>
        <begin position="92"/>
        <end position="116"/>
    </location>
</feature>
<evidence type="ECO:0000256" key="1">
    <source>
        <dbReference type="SAM" id="Phobius"/>
    </source>
</evidence>
<feature type="transmembrane region" description="Helical" evidence="1">
    <location>
        <begin position="161"/>
        <end position="181"/>
    </location>
</feature>
<accession>A0ABS2A9M0</accession>
<evidence type="ECO:0000313" key="3">
    <source>
        <dbReference type="Proteomes" id="UP000632138"/>
    </source>
</evidence>
<proteinExistence type="predicted"/>
<evidence type="ECO:0000313" key="2">
    <source>
        <dbReference type="EMBL" id="MBM2616530.1"/>
    </source>
</evidence>
<sequence length="256" mass="25421">MLLVPLLIAPAVMVAVAFVERRLGPSAAGWTAALPVSLAVSVVAVAVDMTPQAAASLALSAATHVPAQVAFAVVSAHVLRRRGLTSGLNAGALAYVAGSFLPGPVALALAVVALVAGPRLMPTARPLRPAPRHWSSTVLTCLSATAMVGTVMLCARLADPIFAGGVAAFPTMCATVTVVAVTRDGPAAGAQTLTGLVRSLPCYLAFCLVVALSAPLTGVASAGLGLLAALGAAAVTWRFVPKAAPAPFVSHAEALG</sequence>
<feature type="transmembrane region" description="Helical" evidence="1">
    <location>
        <begin position="193"/>
        <end position="214"/>
    </location>
</feature>
<feature type="transmembrane region" description="Helical" evidence="1">
    <location>
        <begin position="54"/>
        <end position="80"/>
    </location>
</feature>
<keyword evidence="1" id="KW-1133">Transmembrane helix</keyword>
<keyword evidence="3" id="KW-1185">Reference proteome</keyword>
<keyword evidence="1" id="KW-0472">Membrane</keyword>
<feature type="transmembrane region" description="Helical" evidence="1">
    <location>
        <begin position="220"/>
        <end position="240"/>
    </location>
</feature>
<feature type="transmembrane region" description="Helical" evidence="1">
    <location>
        <begin position="27"/>
        <end position="47"/>
    </location>
</feature>
<dbReference type="EMBL" id="JAENHP010000003">
    <property type="protein sequence ID" value="MBM2616530.1"/>
    <property type="molecule type" value="Genomic_DNA"/>
</dbReference>